<evidence type="ECO:0000256" key="11">
    <source>
        <dbReference type="ARBA" id="ARBA00023136"/>
    </source>
</evidence>
<dbReference type="InterPro" id="IPR002816">
    <property type="entry name" value="TraB/PrgY/GumN_fam"/>
</dbReference>
<feature type="compositionally biased region" description="Basic and acidic residues" evidence="14">
    <location>
        <begin position="337"/>
        <end position="354"/>
    </location>
</feature>
<evidence type="ECO:0000256" key="5">
    <source>
        <dbReference type="ARBA" id="ARBA00022692"/>
    </source>
</evidence>
<protein>
    <recommendedName>
        <fullName evidence="13">Metalloprotease TIKI homolog</fullName>
        <ecNumber evidence="13">3.4.-.-</ecNumber>
    </recommendedName>
</protein>
<evidence type="ECO:0000313" key="16">
    <source>
        <dbReference type="EMBL" id="KAL3100853.1"/>
    </source>
</evidence>
<accession>A0ABD2KDS2</accession>
<keyword evidence="10 13" id="KW-0482">Metalloprotease</keyword>
<sequence length="354" mass="41871">MGFKLLLFCAVFGYLGRTAAEPVQEHEHVHLWKITHPEMEKPSYLLGTLHVPWKILYNKFPKNIKSAILETDFVVTEFNNDSTSEVRKSLEKRGASKLLDNDDLKQRIERDFPKSLLKLPPNWLLIKLGKIHLKWQLKAFDYFARNFFAEFDEKVRKIGKINEKERRYLEEKEDLGKFFPNVKDDQTLLLIKNDLDNIEAEKKDGGKNSLKELVEWYKKPEEYTEERLTNCDYQLKNSRENQNSLDKANVQYMSDVTHVRNKKWIKKMHNWMVEENPNGQKSFFFAVGLLHIVCVENNLQQLLTEMGYTVEEVPQNTQIRRTDPQPSNVEDEDDQPDYDKPQNDKPENEEKNSF</sequence>
<dbReference type="GO" id="GO:0006508">
    <property type="term" value="P:proteolysis"/>
    <property type="evidence" value="ECO:0007669"/>
    <property type="project" value="UniProtKB-KW"/>
</dbReference>
<feature type="compositionally biased region" description="Polar residues" evidence="14">
    <location>
        <begin position="314"/>
        <end position="328"/>
    </location>
</feature>
<dbReference type="EC" id="3.4.-.-" evidence="13"/>
<dbReference type="GO" id="GO:0016055">
    <property type="term" value="P:Wnt signaling pathway"/>
    <property type="evidence" value="ECO:0007669"/>
    <property type="project" value="UniProtKB-KW"/>
</dbReference>
<evidence type="ECO:0000256" key="7">
    <source>
        <dbReference type="ARBA" id="ARBA00022729"/>
    </source>
</evidence>
<dbReference type="InterPro" id="IPR040230">
    <property type="entry name" value="TIKI1/2-like"/>
</dbReference>
<dbReference type="AlphaFoldDB" id="A0ABD2KDS2"/>
<evidence type="ECO:0000256" key="2">
    <source>
        <dbReference type="ARBA" id="ARBA00004479"/>
    </source>
</evidence>
<comment type="subcellular location">
    <subcellularLocation>
        <location evidence="13">Cell membrane</location>
        <topology evidence="13">Single-pass type I membrane protein</topology>
    </subcellularLocation>
    <subcellularLocation>
        <location evidence="2">Membrane</location>
        <topology evidence="2">Single-pass type I membrane protein</topology>
    </subcellularLocation>
</comment>
<keyword evidence="7 13" id="KW-0732">Signal</keyword>
<dbReference type="PANTHER" id="PTHR31120">
    <property type="entry name" value="METALLOPROTEASE TIKI"/>
    <property type="match status" value="1"/>
</dbReference>
<keyword evidence="11" id="KW-0472">Membrane</keyword>
<feature type="chain" id="PRO_5044745064" description="Metalloprotease TIKI homolog" evidence="15">
    <location>
        <begin position="21"/>
        <end position="354"/>
    </location>
</feature>
<evidence type="ECO:0000256" key="6">
    <source>
        <dbReference type="ARBA" id="ARBA00022723"/>
    </source>
</evidence>
<dbReference type="Pfam" id="PF01963">
    <property type="entry name" value="TraB_PrgY_gumN"/>
    <property type="match status" value="1"/>
</dbReference>
<evidence type="ECO:0000256" key="1">
    <source>
        <dbReference type="ARBA" id="ARBA00001941"/>
    </source>
</evidence>
<reference evidence="16 17" key="1">
    <citation type="submission" date="2024-10" db="EMBL/GenBank/DDBJ databases">
        <authorList>
            <person name="Kim D."/>
        </authorList>
    </citation>
    <scope>NUCLEOTIDE SEQUENCE [LARGE SCALE GENOMIC DNA]</scope>
    <source>
        <strain evidence="16">BH-2024</strain>
    </source>
</reference>
<dbReference type="PANTHER" id="PTHR31120:SF6">
    <property type="entry name" value="METALLOPROTEASE TIKI HOMOLOG"/>
    <property type="match status" value="1"/>
</dbReference>
<evidence type="ECO:0000256" key="10">
    <source>
        <dbReference type="ARBA" id="ARBA00023049"/>
    </source>
</evidence>
<proteinExistence type="inferred from homology"/>
<dbReference type="GO" id="GO:0004222">
    <property type="term" value="F:metalloendopeptidase activity"/>
    <property type="evidence" value="ECO:0007669"/>
    <property type="project" value="UniProtKB-UniRule"/>
</dbReference>
<dbReference type="Proteomes" id="UP001620626">
    <property type="component" value="Unassembled WGS sequence"/>
</dbReference>
<evidence type="ECO:0000256" key="4">
    <source>
        <dbReference type="ARBA" id="ARBA00022670"/>
    </source>
</evidence>
<comment type="caution">
    <text evidence="16">The sequence shown here is derived from an EMBL/GenBank/DDBJ whole genome shotgun (WGS) entry which is preliminary data.</text>
</comment>
<keyword evidence="5" id="KW-0812">Transmembrane</keyword>
<evidence type="ECO:0000256" key="8">
    <source>
        <dbReference type="ARBA" id="ARBA00022801"/>
    </source>
</evidence>
<evidence type="ECO:0000256" key="14">
    <source>
        <dbReference type="SAM" id="MobiDB-lite"/>
    </source>
</evidence>
<evidence type="ECO:0000256" key="13">
    <source>
        <dbReference type="RuleBase" id="RU369069"/>
    </source>
</evidence>
<keyword evidence="12" id="KW-0325">Glycoprotein</keyword>
<comment type="cofactor">
    <cofactor evidence="1">
        <name>Co(2+)</name>
        <dbReference type="ChEBI" id="CHEBI:48828"/>
    </cofactor>
</comment>
<evidence type="ECO:0000313" key="17">
    <source>
        <dbReference type="Proteomes" id="UP001620626"/>
    </source>
</evidence>
<comment type="cofactor">
    <cofactor evidence="13">
        <name>Mn(2+)</name>
        <dbReference type="ChEBI" id="CHEBI:29035"/>
    </cofactor>
    <cofactor evidence="13">
        <name>Co(2+)</name>
        <dbReference type="ChEBI" id="CHEBI:48828"/>
    </cofactor>
    <text evidence="13">Divalent metal cations. Mn(2+) or Co(2+).</text>
</comment>
<keyword evidence="6 13" id="KW-0479">Metal-binding</keyword>
<keyword evidence="17" id="KW-1185">Reference proteome</keyword>
<keyword evidence="9" id="KW-1133">Transmembrane helix</keyword>
<dbReference type="EMBL" id="JBICBT010000784">
    <property type="protein sequence ID" value="KAL3100853.1"/>
    <property type="molecule type" value="Genomic_DNA"/>
</dbReference>
<keyword evidence="13" id="KW-0879">Wnt signaling pathway</keyword>
<evidence type="ECO:0000256" key="12">
    <source>
        <dbReference type="ARBA" id="ARBA00023180"/>
    </source>
</evidence>
<evidence type="ECO:0000256" key="3">
    <source>
        <dbReference type="ARBA" id="ARBA00008261"/>
    </source>
</evidence>
<comment type="function">
    <text evidence="13">Metalloprotease that acts as a negative regulator of the Wnt signaling pathway.</text>
</comment>
<feature type="signal peptide" evidence="15">
    <location>
        <begin position="1"/>
        <end position="20"/>
    </location>
</feature>
<evidence type="ECO:0000256" key="15">
    <source>
        <dbReference type="SAM" id="SignalP"/>
    </source>
</evidence>
<keyword evidence="13" id="KW-1003">Cell membrane</keyword>
<comment type="similarity">
    <text evidence="3 13">Belongs to the TIKI family.</text>
</comment>
<keyword evidence="8 13" id="KW-0378">Hydrolase</keyword>
<gene>
    <name evidence="16" type="ORF">niasHT_029274</name>
</gene>
<dbReference type="GO" id="GO:0005886">
    <property type="term" value="C:plasma membrane"/>
    <property type="evidence" value="ECO:0007669"/>
    <property type="project" value="UniProtKB-SubCell"/>
</dbReference>
<organism evidence="16 17">
    <name type="scientific">Heterodera trifolii</name>
    <dbReference type="NCBI Taxonomy" id="157864"/>
    <lineage>
        <taxon>Eukaryota</taxon>
        <taxon>Metazoa</taxon>
        <taxon>Ecdysozoa</taxon>
        <taxon>Nematoda</taxon>
        <taxon>Chromadorea</taxon>
        <taxon>Rhabditida</taxon>
        <taxon>Tylenchina</taxon>
        <taxon>Tylenchomorpha</taxon>
        <taxon>Tylenchoidea</taxon>
        <taxon>Heteroderidae</taxon>
        <taxon>Heteroderinae</taxon>
        <taxon>Heterodera</taxon>
    </lineage>
</organism>
<evidence type="ECO:0000256" key="9">
    <source>
        <dbReference type="ARBA" id="ARBA00022989"/>
    </source>
</evidence>
<dbReference type="GO" id="GO:0030178">
    <property type="term" value="P:negative regulation of Wnt signaling pathway"/>
    <property type="evidence" value="ECO:0007669"/>
    <property type="project" value="UniProtKB-UniRule"/>
</dbReference>
<feature type="region of interest" description="Disordered" evidence="14">
    <location>
        <begin position="314"/>
        <end position="354"/>
    </location>
</feature>
<dbReference type="CDD" id="cd14789">
    <property type="entry name" value="Tiki"/>
    <property type="match status" value="1"/>
</dbReference>
<name>A0ABD2KDS2_9BILA</name>
<dbReference type="GO" id="GO:0046872">
    <property type="term" value="F:metal ion binding"/>
    <property type="evidence" value="ECO:0007669"/>
    <property type="project" value="UniProtKB-UniRule"/>
</dbReference>
<keyword evidence="4 13" id="KW-0645">Protease</keyword>